<protein>
    <submittedName>
        <fullName evidence="2">Uncharacterized protein</fullName>
    </submittedName>
</protein>
<dbReference type="EMBL" id="BMAV01003460">
    <property type="protein sequence ID" value="GFY43065.1"/>
    <property type="molecule type" value="Genomic_DNA"/>
</dbReference>
<gene>
    <name evidence="2" type="ORF">TNIN_501031</name>
</gene>
<keyword evidence="3" id="KW-1185">Reference proteome</keyword>
<evidence type="ECO:0000313" key="3">
    <source>
        <dbReference type="Proteomes" id="UP000886998"/>
    </source>
</evidence>
<comment type="caution">
    <text evidence="2">The sequence shown here is derived from an EMBL/GenBank/DDBJ whole genome shotgun (WGS) entry which is preliminary data.</text>
</comment>
<evidence type="ECO:0000313" key="2">
    <source>
        <dbReference type="EMBL" id="GFY43065.1"/>
    </source>
</evidence>
<dbReference type="Proteomes" id="UP000886998">
    <property type="component" value="Unassembled WGS sequence"/>
</dbReference>
<dbReference type="AlphaFoldDB" id="A0A8X7BTA8"/>
<proteinExistence type="predicted"/>
<feature type="region of interest" description="Disordered" evidence="1">
    <location>
        <begin position="60"/>
        <end position="95"/>
    </location>
</feature>
<organism evidence="2 3">
    <name type="scientific">Trichonephila inaurata madagascariensis</name>
    <dbReference type="NCBI Taxonomy" id="2747483"/>
    <lineage>
        <taxon>Eukaryota</taxon>
        <taxon>Metazoa</taxon>
        <taxon>Ecdysozoa</taxon>
        <taxon>Arthropoda</taxon>
        <taxon>Chelicerata</taxon>
        <taxon>Arachnida</taxon>
        <taxon>Araneae</taxon>
        <taxon>Araneomorphae</taxon>
        <taxon>Entelegynae</taxon>
        <taxon>Araneoidea</taxon>
        <taxon>Nephilidae</taxon>
        <taxon>Trichonephila</taxon>
        <taxon>Trichonephila inaurata</taxon>
    </lineage>
</organism>
<accession>A0A8X7BTA8</accession>
<name>A0A8X7BTA8_9ARAC</name>
<sequence length="95" mass="10836">MGHQILFFTLFLTSLQKRTNELFHKVKPFPPKTHSMPNIIPKTISLFSIPPIKFHSLTSSANKKPKLSSEESGSEFSISASSHHNYRIVSQNRKK</sequence>
<evidence type="ECO:0000256" key="1">
    <source>
        <dbReference type="SAM" id="MobiDB-lite"/>
    </source>
</evidence>
<feature type="compositionally biased region" description="Low complexity" evidence="1">
    <location>
        <begin position="70"/>
        <end position="82"/>
    </location>
</feature>
<reference evidence="2" key="1">
    <citation type="submission" date="2020-08" db="EMBL/GenBank/DDBJ databases">
        <title>Multicomponent nature underlies the extraordinary mechanical properties of spider dragline silk.</title>
        <authorList>
            <person name="Kono N."/>
            <person name="Nakamura H."/>
            <person name="Mori M."/>
            <person name="Yoshida Y."/>
            <person name="Ohtoshi R."/>
            <person name="Malay A.D."/>
            <person name="Moran D.A.P."/>
            <person name="Tomita M."/>
            <person name="Numata K."/>
            <person name="Arakawa K."/>
        </authorList>
    </citation>
    <scope>NUCLEOTIDE SEQUENCE</scope>
</reference>